<evidence type="ECO:0000313" key="11">
    <source>
        <dbReference type="Proteomes" id="UP000198534"/>
    </source>
</evidence>
<evidence type="ECO:0000256" key="5">
    <source>
        <dbReference type="ARBA" id="ARBA00022898"/>
    </source>
</evidence>
<keyword evidence="11" id="KW-1185">Reference proteome</keyword>
<dbReference type="InterPro" id="IPR000192">
    <property type="entry name" value="Aminotrans_V_dom"/>
</dbReference>
<gene>
    <name evidence="10" type="ORF">SAMN05444487_11759</name>
</gene>
<name>A0A1H3BMD0_9BACL</name>
<comment type="catalytic activity">
    <reaction evidence="8">
        <text>(sulfur carrier)-H + L-cysteine = (sulfur carrier)-SH + L-alanine</text>
        <dbReference type="Rhea" id="RHEA:43892"/>
        <dbReference type="Rhea" id="RHEA-COMP:14737"/>
        <dbReference type="Rhea" id="RHEA-COMP:14739"/>
        <dbReference type="ChEBI" id="CHEBI:29917"/>
        <dbReference type="ChEBI" id="CHEBI:35235"/>
        <dbReference type="ChEBI" id="CHEBI:57972"/>
        <dbReference type="ChEBI" id="CHEBI:64428"/>
        <dbReference type="EC" id="2.8.1.7"/>
    </reaction>
</comment>
<comment type="similarity">
    <text evidence="2">Belongs to the class-V pyridoxal-phosphate-dependent aminotransferase family. NifS/IscS subfamily.</text>
</comment>
<evidence type="ECO:0000256" key="2">
    <source>
        <dbReference type="ARBA" id="ARBA00006490"/>
    </source>
</evidence>
<evidence type="ECO:0000256" key="7">
    <source>
        <dbReference type="ARBA" id="ARBA00023014"/>
    </source>
</evidence>
<protein>
    <submittedName>
        <fullName evidence="10">Cysteine desulfurase</fullName>
    </submittedName>
</protein>
<dbReference type="Gene3D" id="3.90.1150.10">
    <property type="entry name" value="Aspartate Aminotransferase, domain 1"/>
    <property type="match status" value="1"/>
</dbReference>
<dbReference type="AlphaFoldDB" id="A0A1H3BMD0"/>
<keyword evidence="6" id="KW-0408">Iron</keyword>
<dbReference type="Pfam" id="PF00266">
    <property type="entry name" value="Aminotran_5"/>
    <property type="match status" value="1"/>
</dbReference>
<dbReference type="GO" id="GO:0051536">
    <property type="term" value="F:iron-sulfur cluster binding"/>
    <property type="evidence" value="ECO:0007669"/>
    <property type="project" value="UniProtKB-KW"/>
</dbReference>
<evidence type="ECO:0000256" key="4">
    <source>
        <dbReference type="ARBA" id="ARBA00022723"/>
    </source>
</evidence>
<dbReference type="FunFam" id="3.40.640.10:FF:000084">
    <property type="entry name" value="IscS-like cysteine desulfurase"/>
    <property type="match status" value="1"/>
</dbReference>
<dbReference type="InterPro" id="IPR016454">
    <property type="entry name" value="Cysteine_dSase"/>
</dbReference>
<reference evidence="10 11" key="1">
    <citation type="submission" date="2016-10" db="EMBL/GenBank/DDBJ databases">
        <authorList>
            <person name="de Groot N.N."/>
        </authorList>
    </citation>
    <scope>NUCLEOTIDE SEQUENCE [LARGE SCALE GENOMIC DNA]</scope>
    <source>
        <strain evidence="10 11">DSM 45610</strain>
    </source>
</reference>
<keyword evidence="7" id="KW-0411">Iron-sulfur</keyword>
<dbReference type="GO" id="GO:0046872">
    <property type="term" value="F:metal ion binding"/>
    <property type="evidence" value="ECO:0007669"/>
    <property type="project" value="UniProtKB-KW"/>
</dbReference>
<dbReference type="GO" id="GO:0031071">
    <property type="term" value="F:cysteine desulfurase activity"/>
    <property type="evidence" value="ECO:0007669"/>
    <property type="project" value="UniProtKB-EC"/>
</dbReference>
<dbReference type="InterPro" id="IPR015424">
    <property type="entry name" value="PyrdxlP-dep_Trfase"/>
</dbReference>
<evidence type="ECO:0000256" key="6">
    <source>
        <dbReference type="ARBA" id="ARBA00023004"/>
    </source>
</evidence>
<dbReference type="SUPFAM" id="SSF53383">
    <property type="entry name" value="PLP-dependent transferases"/>
    <property type="match status" value="1"/>
</dbReference>
<feature type="domain" description="Aminotransferase class V" evidence="9">
    <location>
        <begin position="5"/>
        <end position="363"/>
    </location>
</feature>
<accession>A0A1H3BMD0</accession>
<dbReference type="Gene3D" id="1.10.260.50">
    <property type="match status" value="1"/>
</dbReference>
<dbReference type="InterPro" id="IPR015422">
    <property type="entry name" value="PyrdxlP-dep_Trfase_small"/>
</dbReference>
<dbReference type="OrthoDB" id="9808002at2"/>
<evidence type="ECO:0000313" key="10">
    <source>
        <dbReference type="EMBL" id="SDX43073.1"/>
    </source>
</evidence>
<comment type="cofactor">
    <cofactor evidence="1">
        <name>pyridoxal 5'-phosphate</name>
        <dbReference type="ChEBI" id="CHEBI:597326"/>
    </cofactor>
</comment>
<keyword evidence="5" id="KW-0663">Pyridoxal phosphate</keyword>
<evidence type="ECO:0000256" key="8">
    <source>
        <dbReference type="ARBA" id="ARBA00050776"/>
    </source>
</evidence>
<dbReference type="Gene3D" id="3.40.640.10">
    <property type="entry name" value="Type I PLP-dependent aspartate aminotransferase-like (Major domain)"/>
    <property type="match status" value="1"/>
</dbReference>
<evidence type="ECO:0000259" key="9">
    <source>
        <dbReference type="Pfam" id="PF00266"/>
    </source>
</evidence>
<dbReference type="PANTHER" id="PTHR11601:SF34">
    <property type="entry name" value="CYSTEINE DESULFURASE"/>
    <property type="match status" value="1"/>
</dbReference>
<sequence length="382" mass="41683">MKRLYFDHGATTPIRPEVREAMIHSFDHFGNPSSLHDEGTLAYQMVELARSQLARAIGASPREIIFTGSGTEANNMAIIGTARRLRKQGNHIITTQVEHPAVLATCRSLEEEGFRITLLPVDDKGAVHPDEVIKALTPETILVSIMAANNEVGTLMPIQTIASVLKERNIRFHTDAIQFFGKKGLDVKQLGGDFLSISGHKVNGPKGIGALYIRKGVRIDPISFGGGQERGLRPATHNVTGIIGLGVAAELAAKEVSEREHTLTQLRNHLWKKIHETIPDVSLNGHPENRLPNNLNLRFDRVEGQAILLELNRVGIAVSSGSACSSGKGAPSHVLVAMGQPDEVAHQSLRITLGKETTMEMTDELANHLQVILKELRARIQS</sequence>
<dbReference type="EMBL" id="FNNQ01000017">
    <property type="protein sequence ID" value="SDX43073.1"/>
    <property type="molecule type" value="Genomic_DNA"/>
</dbReference>
<dbReference type="RefSeq" id="WP_091742525.1">
    <property type="nucleotide sequence ID" value="NZ_FNNQ01000017.1"/>
</dbReference>
<evidence type="ECO:0000256" key="1">
    <source>
        <dbReference type="ARBA" id="ARBA00001933"/>
    </source>
</evidence>
<dbReference type="Proteomes" id="UP000198534">
    <property type="component" value="Unassembled WGS sequence"/>
</dbReference>
<keyword evidence="3" id="KW-0808">Transferase</keyword>
<proteinExistence type="inferred from homology"/>
<organism evidence="10 11">
    <name type="scientific">Marininema mesophilum</name>
    <dbReference type="NCBI Taxonomy" id="1048340"/>
    <lineage>
        <taxon>Bacteria</taxon>
        <taxon>Bacillati</taxon>
        <taxon>Bacillota</taxon>
        <taxon>Bacilli</taxon>
        <taxon>Bacillales</taxon>
        <taxon>Thermoactinomycetaceae</taxon>
        <taxon>Marininema</taxon>
    </lineage>
</organism>
<dbReference type="NCBIfam" id="NF002806">
    <property type="entry name" value="PRK02948.1"/>
    <property type="match status" value="1"/>
</dbReference>
<keyword evidence="4" id="KW-0479">Metal-binding</keyword>
<dbReference type="STRING" id="1048340.SAMN05444487_11759"/>
<dbReference type="InterPro" id="IPR015421">
    <property type="entry name" value="PyrdxlP-dep_Trfase_major"/>
</dbReference>
<evidence type="ECO:0000256" key="3">
    <source>
        <dbReference type="ARBA" id="ARBA00022679"/>
    </source>
</evidence>
<dbReference type="PIRSF" id="PIRSF005572">
    <property type="entry name" value="NifS"/>
    <property type="match status" value="1"/>
</dbReference>
<dbReference type="PANTHER" id="PTHR11601">
    <property type="entry name" value="CYSTEINE DESULFURYLASE FAMILY MEMBER"/>
    <property type="match status" value="1"/>
</dbReference>